<organism evidence="1 2">
    <name type="scientific">Nephila pilipes</name>
    <name type="common">Giant wood spider</name>
    <name type="synonym">Nephila maculata</name>
    <dbReference type="NCBI Taxonomy" id="299642"/>
    <lineage>
        <taxon>Eukaryota</taxon>
        <taxon>Metazoa</taxon>
        <taxon>Ecdysozoa</taxon>
        <taxon>Arthropoda</taxon>
        <taxon>Chelicerata</taxon>
        <taxon>Arachnida</taxon>
        <taxon>Araneae</taxon>
        <taxon>Araneomorphae</taxon>
        <taxon>Entelegynae</taxon>
        <taxon>Araneoidea</taxon>
        <taxon>Nephilidae</taxon>
        <taxon>Nephila</taxon>
    </lineage>
</organism>
<gene>
    <name evidence="1" type="ORF">NPIL_103451</name>
</gene>
<sequence length="90" mass="10562">MRLRKRIPCIVMQERIEKGEEKDTGDKKGWVERKGIEREKSSKKRITPIIIDEALNKPALMDEISTIVGARFMARMENCKSHTFEMQNQK</sequence>
<dbReference type="Proteomes" id="UP000887013">
    <property type="component" value="Unassembled WGS sequence"/>
</dbReference>
<evidence type="ECO:0000313" key="2">
    <source>
        <dbReference type="Proteomes" id="UP000887013"/>
    </source>
</evidence>
<dbReference type="EMBL" id="BMAW01025985">
    <property type="protein sequence ID" value="GFT94793.1"/>
    <property type="molecule type" value="Genomic_DNA"/>
</dbReference>
<comment type="caution">
    <text evidence="1">The sequence shown here is derived from an EMBL/GenBank/DDBJ whole genome shotgun (WGS) entry which is preliminary data.</text>
</comment>
<keyword evidence="2" id="KW-1185">Reference proteome</keyword>
<evidence type="ECO:0000313" key="1">
    <source>
        <dbReference type="EMBL" id="GFT94793.1"/>
    </source>
</evidence>
<reference evidence="1" key="1">
    <citation type="submission" date="2020-08" db="EMBL/GenBank/DDBJ databases">
        <title>Multicomponent nature underlies the extraordinary mechanical properties of spider dragline silk.</title>
        <authorList>
            <person name="Kono N."/>
            <person name="Nakamura H."/>
            <person name="Mori M."/>
            <person name="Yoshida Y."/>
            <person name="Ohtoshi R."/>
            <person name="Malay A.D."/>
            <person name="Moran D.A.P."/>
            <person name="Tomita M."/>
            <person name="Numata K."/>
            <person name="Arakawa K."/>
        </authorList>
    </citation>
    <scope>NUCLEOTIDE SEQUENCE</scope>
</reference>
<proteinExistence type="predicted"/>
<name>A0A8X6Q1U5_NEPPI</name>
<protein>
    <submittedName>
        <fullName evidence="1">Uncharacterized protein</fullName>
    </submittedName>
</protein>
<accession>A0A8X6Q1U5</accession>
<dbReference type="AlphaFoldDB" id="A0A8X6Q1U5"/>
<dbReference type="OrthoDB" id="8016075at2759"/>